<organism evidence="1">
    <name type="scientific">uncultured Sulfurovum sp</name>
    <dbReference type="NCBI Taxonomy" id="269237"/>
    <lineage>
        <taxon>Bacteria</taxon>
        <taxon>Pseudomonadati</taxon>
        <taxon>Campylobacterota</taxon>
        <taxon>Epsilonproteobacteria</taxon>
        <taxon>Campylobacterales</taxon>
        <taxon>Sulfurovaceae</taxon>
        <taxon>Sulfurovum</taxon>
        <taxon>environmental samples</taxon>
    </lineage>
</organism>
<name>A0A6S6TXX4_9BACT</name>
<proteinExistence type="predicted"/>
<accession>A0A6S6TXX4</accession>
<dbReference type="AlphaFoldDB" id="A0A6S6TXX4"/>
<gene>
    <name evidence="1" type="ORF">HELGO_WM8971</name>
</gene>
<protein>
    <submittedName>
        <fullName evidence="1">Uncharacterized protein</fullName>
    </submittedName>
</protein>
<sequence>MDKTNNRLLIHQDMEHVTLEQSVEIILTPHFYTFIREELDINFSYQAKQIAASLFDDYVNNLTDYQYHVSKCNNNWCFYAYNIEEIEKFLEGVGIEKHRVSKIYFAQELSSVLDKPIQISDKNVLKTIDDTVTIIPLRFMEEDTEFKTLNLAQVKLNSGVSLGAAHSSFIPLKETIILSSIFFILGTIFILEGNRIKASISNENEQLVELIDENPKYGSTLLRTNILETYEPIDKNERAKRQNIKDIAKLLSANSQLTALNIRKSTIKANIKTSNSTISKQVIQSAKAKEFKSSNSGSEIQVEKKL</sequence>
<reference evidence="1" key="1">
    <citation type="submission" date="2020-01" db="EMBL/GenBank/DDBJ databases">
        <authorList>
            <person name="Meier V. D."/>
            <person name="Meier V D."/>
        </authorList>
    </citation>
    <scope>NUCLEOTIDE SEQUENCE</scope>
    <source>
        <strain evidence="1">HLG_WM_MAG_06</strain>
    </source>
</reference>
<evidence type="ECO:0000313" key="1">
    <source>
        <dbReference type="EMBL" id="CAA6821640.1"/>
    </source>
</evidence>
<dbReference type="EMBL" id="CACVAP010000100">
    <property type="protein sequence ID" value="CAA6821640.1"/>
    <property type="molecule type" value="Genomic_DNA"/>
</dbReference>